<feature type="transmembrane region" description="Helical" evidence="6">
    <location>
        <begin position="111"/>
        <end position="133"/>
    </location>
</feature>
<feature type="transmembrane region" description="Helical" evidence="6">
    <location>
        <begin position="420"/>
        <end position="440"/>
    </location>
</feature>
<dbReference type="EMBL" id="CAJJDM010000029">
    <property type="protein sequence ID" value="CAD8060407.1"/>
    <property type="molecule type" value="Genomic_DNA"/>
</dbReference>
<feature type="transmembrane region" description="Helical" evidence="6">
    <location>
        <begin position="335"/>
        <end position="353"/>
    </location>
</feature>
<keyword evidence="4 6" id="KW-1133">Transmembrane helix</keyword>
<dbReference type="FunFam" id="1.20.1250.20:FF:000457">
    <property type="entry name" value="Uncharacterized protein"/>
    <property type="match status" value="1"/>
</dbReference>
<keyword evidence="5 6" id="KW-0472">Membrane</keyword>
<comment type="caution">
    <text evidence="8">The sequence shown here is derived from an EMBL/GenBank/DDBJ whole genome shotgun (WGS) entry which is preliminary data.</text>
</comment>
<feature type="transmembrane region" description="Helical" evidence="6">
    <location>
        <begin position="274"/>
        <end position="296"/>
    </location>
</feature>
<dbReference type="Proteomes" id="UP000688137">
    <property type="component" value="Unassembled WGS sequence"/>
</dbReference>
<evidence type="ECO:0000313" key="9">
    <source>
        <dbReference type="Proteomes" id="UP000688137"/>
    </source>
</evidence>
<dbReference type="AlphaFoldDB" id="A0A8S1KZL3"/>
<evidence type="ECO:0000256" key="1">
    <source>
        <dbReference type="ARBA" id="ARBA00004141"/>
    </source>
</evidence>
<feature type="transmembrane region" description="Helical" evidence="6">
    <location>
        <begin position="393"/>
        <end position="414"/>
    </location>
</feature>
<dbReference type="InterPro" id="IPR020846">
    <property type="entry name" value="MFS_dom"/>
</dbReference>
<keyword evidence="9" id="KW-1185">Reference proteome</keyword>
<proteinExistence type="predicted"/>
<reference evidence="8" key="1">
    <citation type="submission" date="2021-01" db="EMBL/GenBank/DDBJ databases">
        <authorList>
            <consortium name="Genoscope - CEA"/>
            <person name="William W."/>
        </authorList>
    </citation>
    <scope>NUCLEOTIDE SEQUENCE</scope>
</reference>
<evidence type="ECO:0000256" key="6">
    <source>
        <dbReference type="SAM" id="Phobius"/>
    </source>
</evidence>
<protein>
    <recommendedName>
        <fullName evidence="7">Major facilitator superfamily (MFS) profile domain-containing protein</fullName>
    </recommendedName>
</protein>
<evidence type="ECO:0000256" key="3">
    <source>
        <dbReference type="ARBA" id="ARBA00022692"/>
    </source>
</evidence>
<dbReference type="GO" id="GO:0022857">
    <property type="term" value="F:transmembrane transporter activity"/>
    <property type="evidence" value="ECO:0007669"/>
    <property type="project" value="InterPro"/>
</dbReference>
<dbReference type="GO" id="GO:0016020">
    <property type="term" value="C:membrane"/>
    <property type="evidence" value="ECO:0007669"/>
    <property type="project" value="UniProtKB-SubCell"/>
</dbReference>
<dbReference type="PROSITE" id="PS50850">
    <property type="entry name" value="MFS"/>
    <property type="match status" value="1"/>
</dbReference>
<evidence type="ECO:0000256" key="2">
    <source>
        <dbReference type="ARBA" id="ARBA00022448"/>
    </source>
</evidence>
<dbReference type="Pfam" id="PF07690">
    <property type="entry name" value="MFS_1"/>
    <property type="match status" value="1"/>
</dbReference>
<evidence type="ECO:0000256" key="5">
    <source>
        <dbReference type="ARBA" id="ARBA00023136"/>
    </source>
</evidence>
<feature type="transmembrane region" description="Helical" evidence="6">
    <location>
        <begin position="180"/>
        <end position="198"/>
    </location>
</feature>
<organism evidence="8 9">
    <name type="scientific">Paramecium primaurelia</name>
    <dbReference type="NCBI Taxonomy" id="5886"/>
    <lineage>
        <taxon>Eukaryota</taxon>
        <taxon>Sar</taxon>
        <taxon>Alveolata</taxon>
        <taxon>Ciliophora</taxon>
        <taxon>Intramacronucleata</taxon>
        <taxon>Oligohymenophorea</taxon>
        <taxon>Peniculida</taxon>
        <taxon>Parameciidae</taxon>
        <taxon>Paramecium</taxon>
    </lineage>
</organism>
<feature type="transmembrane region" description="Helical" evidence="6">
    <location>
        <begin position="302"/>
        <end position="323"/>
    </location>
</feature>
<name>A0A8S1KZL3_PARPR</name>
<feature type="transmembrane region" description="Helical" evidence="6">
    <location>
        <begin position="359"/>
        <end position="381"/>
    </location>
</feature>
<comment type="subcellular location">
    <subcellularLocation>
        <location evidence="1">Membrane</location>
        <topology evidence="1">Multi-pass membrane protein</topology>
    </subcellularLocation>
</comment>
<evidence type="ECO:0000256" key="4">
    <source>
        <dbReference type="ARBA" id="ARBA00022989"/>
    </source>
</evidence>
<dbReference type="PANTHER" id="PTHR23511">
    <property type="entry name" value="SYNAPTIC VESICLE GLYCOPROTEIN 2"/>
    <property type="match status" value="1"/>
</dbReference>
<gene>
    <name evidence="8" type="ORF">PPRIM_AZ9-3.1.T0300119</name>
</gene>
<dbReference type="PANTHER" id="PTHR23511:SF5">
    <property type="entry name" value="MAJOR FACILITATOR-TYPE TRANSPORTER HXNZ-RELATED"/>
    <property type="match status" value="1"/>
</dbReference>
<sequence length="459" mass="52551">MISFDKILEEKIGSGIYQLRTVSIIGLIEFCDGVEYVFMSILMAILKNEWQLSQTQVATLGSSFLGGVVLGNCICAYITDRIGRKTSFSIFAGLSVILVYYTSFAESYNEIIILRLLFGIVFGTTSPLGYVFITEVAVAKYRGRFAFSLTLMYVAGKAYLVFLCFFFLDDYTSGNWRGLIRFNGIPVLLCFILSIIYLKETIRYYLNKGQYTIAFQEIEEVQKQNNNYQEPLNEREKDGLIAWQVRQNNLMIKENENEKSGVLSKQHLRITLQLWTLLILANFQNLSIYLLMPFLFAQENSGFEYMLYLFLIEFVFTFVIYLFIDDPKYGGRVNIIIYASILLVITNLLLYIYQASFLFVGMLLIKIATRGMFSTLFIICCESYPLHLRSRGSGLAMAVGKVVSIPSPYVLFPLFAIDPYLPFLILSVLGTLMIALSITYPSDRTQKHLEVYSDEQKEE</sequence>
<feature type="domain" description="Major facilitator superfamily (MFS) profile" evidence="7">
    <location>
        <begin position="21"/>
        <end position="445"/>
    </location>
</feature>
<feature type="transmembrane region" description="Helical" evidence="6">
    <location>
        <begin position="145"/>
        <end position="168"/>
    </location>
</feature>
<keyword evidence="3 6" id="KW-0812">Transmembrane</keyword>
<evidence type="ECO:0000259" key="7">
    <source>
        <dbReference type="PROSITE" id="PS50850"/>
    </source>
</evidence>
<feature type="transmembrane region" description="Helical" evidence="6">
    <location>
        <begin position="86"/>
        <end position="105"/>
    </location>
</feature>
<dbReference type="OMA" id="CINEWAP"/>
<evidence type="ECO:0000313" key="8">
    <source>
        <dbReference type="EMBL" id="CAD8060407.1"/>
    </source>
</evidence>
<dbReference type="InterPro" id="IPR011701">
    <property type="entry name" value="MFS"/>
</dbReference>
<feature type="transmembrane region" description="Helical" evidence="6">
    <location>
        <begin position="57"/>
        <end position="79"/>
    </location>
</feature>
<feature type="transmembrane region" description="Helical" evidence="6">
    <location>
        <begin position="21"/>
        <end position="45"/>
    </location>
</feature>
<accession>A0A8S1KZL3</accession>
<keyword evidence="2" id="KW-0813">Transport</keyword>